<sequence length="441" mass="48740">MTFDFFEGPAGSGKTFSMVAHARQLIESDALGEGQRMLALTFMNGARRRLTSNLNAEASFRRKFDCLTFDSFAQSLAKRRSAKLTDEMRQQAEELGQFHGPCFLACELLNDVEVRRWVARTYPLVLVDEAQDLDVHRQGIVLGLKECCTTVVAADSFQCLSDGQETADFIDRLLRAGTTHTLTQSHRTNKAGLLAAALAVRNGEDIRAVLNEEAIGKTNRVHWIGEGIELVEVPATARNSGLLAWNLAFQLRLGSDDVALLTPDSANTIIRNAIGTVASKQRPWPHNAFSVSWEGGDSSVADELAEAIGFPDTAPYDEVCALLEEHSAQPMVKTVIRRIRRLQRVTGQSEFEKAQLVSFISDAVRTNTRLGFKKSAKIKAMSIHGAKNREFDRVIVLWPQSATGSDEHKRRLLYNAMTRTKNHCTVIVLGTGRLNSAPFAP</sequence>
<gene>
    <name evidence="3" type="ORF">HW564_01695</name>
</gene>
<protein>
    <recommendedName>
        <fullName evidence="1">DNA 3'-5' helicase II</fullName>
    </recommendedName>
</protein>
<evidence type="ECO:0000313" key="4">
    <source>
        <dbReference type="Proteomes" id="UP000565723"/>
    </source>
</evidence>
<dbReference type="RefSeq" id="WP_011241864.1">
    <property type="nucleotide sequence ID" value="NZ_JABXIY010000005.1"/>
</dbReference>
<dbReference type="GO" id="GO:0000725">
    <property type="term" value="P:recombinational repair"/>
    <property type="evidence" value="ECO:0007669"/>
    <property type="project" value="TreeGrafter"/>
</dbReference>
<dbReference type="Pfam" id="PF13604">
    <property type="entry name" value="AAA_30"/>
    <property type="match status" value="1"/>
</dbReference>
<dbReference type="PANTHER" id="PTHR11070">
    <property type="entry name" value="UVRD / RECB / PCRA DNA HELICASE FAMILY MEMBER"/>
    <property type="match status" value="1"/>
</dbReference>
<dbReference type="InterPro" id="IPR027785">
    <property type="entry name" value="UvrD-like_helicase_C"/>
</dbReference>
<dbReference type="EMBL" id="JABXIY010000005">
    <property type="protein sequence ID" value="NVK95617.1"/>
    <property type="molecule type" value="Genomic_DNA"/>
</dbReference>
<evidence type="ECO:0000313" key="3">
    <source>
        <dbReference type="EMBL" id="NVK95617.1"/>
    </source>
</evidence>
<accession>A0A850LCZ8</accession>
<dbReference type="PANTHER" id="PTHR11070:SF2">
    <property type="entry name" value="ATP-DEPENDENT DNA HELICASE SRS2"/>
    <property type="match status" value="1"/>
</dbReference>
<dbReference type="AlphaFoldDB" id="A0A850LCZ8"/>
<dbReference type="Gene3D" id="3.40.50.300">
    <property type="entry name" value="P-loop containing nucleotide triphosphate hydrolases"/>
    <property type="match status" value="2"/>
</dbReference>
<dbReference type="OMA" id="TRARRWC"/>
<dbReference type="InterPro" id="IPR027417">
    <property type="entry name" value="P-loop_NTPase"/>
</dbReference>
<dbReference type="SUPFAM" id="SSF52540">
    <property type="entry name" value="P-loop containing nucleoside triphosphate hydrolases"/>
    <property type="match status" value="1"/>
</dbReference>
<dbReference type="GO" id="GO:0003677">
    <property type="term" value="F:DNA binding"/>
    <property type="evidence" value="ECO:0007669"/>
    <property type="project" value="InterPro"/>
</dbReference>
<evidence type="ECO:0000259" key="2">
    <source>
        <dbReference type="Pfam" id="PF13538"/>
    </source>
</evidence>
<evidence type="ECO:0000256" key="1">
    <source>
        <dbReference type="ARBA" id="ARBA00034923"/>
    </source>
</evidence>
<dbReference type="Pfam" id="PF13538">
    <property type="entry name" value="UvrD_C_2"/>
    <property type="match status" value="1"/>
</dbReference>
<dbReference type="InterPro" id="IPR000212">
    <property type="entry name" value="DNA_helicase_UvrD/REP"/>
</dbReference>
<reference evidence="3 4" key="1">
    <citation type="journal article" date="2020" name="Proc. Natl. Acad. Sci. U.S.A.">
        <title>Ecological drivers of bacterial community assembly in synthetic phycospheres.</title>
        <authorList>
            <person name="Fu H."/>
            <person name="Uchimiya M."/>
            <person name="Gore J."/>
            <person name="Moran M.A."/>
        </authorList>
    </citation>
    <scope>NUCLEOTIDE SEQUENCE [LARGE SCALE GENOMIC DNA]</scope>
    <source>
        <strain evidence="3">HF-Din03</strain>
    </source>
</reference>
<comment type="caution">
    <text evidence="3">The sequence shown here is derived from an EMBL/GenBank/DDBJ whole genome shotgun (WGS) entry which is preliminary data.</text>
</comment>
<name>A0A850LCZ8_9RHOB</name>
<dbReference type="GO" id="GO:0043138">
    <property type="term" value="F:3'-5' DNA helicase activity"/>
    <property type="evidence" value="ECO:0007669"/>
    <property type="project" value="TreeGrafter"/>
</dbReference>
<keyword evidence="3" id="KW-0547">Nucleotide-binding</keyword>
<keyword evidence="3" id="KW-0067">ATP-binding</keyword>
<proteinExistence type="predicted"/>
<dbReference type="GO" id="GO:0005829">
    <property type="term" value="C:cytosol"/>
    <property type="evidence" value="ECO:0007669"/>
    <property type="project" value="TreeGrafter"/>
</dbReference>
<dbReference type="Proteomes" id="UP000565723">
    <property type="component" value="Unassembled WGS sequence"/>
</dbReference>
<organism evidence="3 4">
    <name type="scientific">Ruegeria pomeroyi</name>
    <dbReference type="NCBI Taxonomy" id="89184"/>
    <lineage>
        <taxon>Bacteria</taxon>
        <taxon>Pseudomonadati</taxon>
        <taxon>Pseudomonadota</taxon>
        <taxon>Alphaproteobacteria</taxon>
        <taxon>Rhodobacterales</taxon>
        <taxon>Roseobacteraceae</taxon>
        <taxon>Ruegeria</taxon>
    </lineage>
</organism>
<feature type="domain" description="UvrD-like helicase C-terminal" evidence="2">
    <location>
        <begin position="380"/>
        <end position="427"/>
    </location>
</feature>
<dbReference type="GO" id="GO:0005524">
    <property type="term" value="F:ATP binding"/>
    <property type="evidence" value="ECO:0007669"/>
    <property type="project" value="UniProtKB-KW"/>
</dbReference>